<organism evidence="8 9">
    <name type="scientific">Yasminevirus sp. GU-2018</name>
    <dbReference type="NCBI Taxonomy" id="2420051"/>
    <lineage>
        <taxon>Viruses</taxon>
        <taxon>Varidnaviria</taxon>
        <taxon>Bamfordvirae</taxon>
        <taxon>Nucleocytoviricota</taxon>
        <taxon>Megaviricetes</taxon>
        <taxon>Imitervirales</taxon>
        <taxon>Mimiviridae</taxon>
        <taxon>Klosneuvirinae</taxon>
        <taxon>Yasminevirus</taxon>
        <taxon>Yasminevirus saudimassiliense</taxon>
    </lineage>
</organism>
<dbReference type="GO" id="GO:0046872">
    <property type="term" value="F:metal ion binding"/>
    <property type="evidence" value="ECO:0007669"/>
    <property type="project" value="UniProtKB-KW"/>
</dbReference>
<keyword evidence="4" id="KW-0233">DNA recombination</keyword>
<dbReference type="NCBIfam" id="NF040570">
    <property type="entry name" value="guided_TnpB"/>
    <property type="match status" value="1"/>
</dbReference>
<feature type="domain" description="Cas12f1-like TNB" evidence="6">
    <location>
        <begin position="512"/>
        <end position="577"/>
    </location>
</feature>
<reference evidence="8 9" key="1">
    <citation type="submission" date="2018-10" db="EMBL/GenBank/DDBJ databases">
        <authorList>
            <consortium name="IHU Genomes"/>
        </authorList>
    </citation>
    <scope>NUCLEOTIDE SEQUENCE [LARGE SCALE GENOMIC DNA]</scope>
    <source>
        <strain evidence="8 9">A1</strain>
    </source>
</reference>
<dbReference type="GO" id="GO:0006310">
    <property type="term" value="P:DNA recombination"/>
    <property type="evidence" value="ECO:0007669"/>
    <property type="project" value="UniProtKB-KW"/>
</dbReference>
<keyword evidence="9" id="KW-1185">Reference proteome</keyword>
<dbReference type="PANTHER" id="PTHR36172">
    <property type="match status" value="1"/>
</dbReference>
<evidence type="ECO:0000256" key="4">
    <source>
        <dbReference type="ARBA" id="ARBA00023172"/>
    </source>
</evidence>
<evidence type="ECO:0000313" key="9">
    <source>
        <dbReference type="Proteomes" id="UP000594342"/>
    </source>
</evidence>
<dbReference type="Pfam" id="PF07282">
    <property type="entry name" value="Cas12f1-like_TNB"/>
    <property type="match status" value="1"/>
</dbReference>
<evidence type="ECO:0000259" key="6">
    <source>
        <dbReference type="Pfam" id="PF07282"/>
    </source>
</evidence>
<evidence type="ECO:0000256" key="1">
    <source>
        <dbReference type="ARBA" id="ARBA00022723"/>
    </source>
</evidence>
<dbReference type="Proteomes" id="UP000594342">
    <property type="component" value="Unassembled WGS sequence"/>
</dbReference>
<protein>
    <submittedName>
        <fullName evidence="8">Putative transposase</fullName>
    </submittedName>
</protein>
<keyword evidence="1" id="KW-0479">Metal-binding</keyword>
<evidence type="ECO:0000256" key="2">
    <source>
        <dbReference type="ARBA" id="ARBA00022833"/>
    </source>
</evidence>
<evidence type="ECO:0000256" key="5">
    <source>
        <dbReference type="SAM" id="MobiDB-lite"/>
    </source>
</evidence>
<feature type="region of interest" description="Disordered" evidence="5">
    <location>
        <begin position="97"/>
        <end position="127"/>
    </location>
</feature>
<feature type="domain" description="Transposase putative helix-turn-helix" evidence="7">
    <location>
        <begin position="154"/>
        <end position="187"/>
    </location>
</feature>
<evidence type="ECO:0000256" key="3">
    <source>
        <dbReference type="ARBA" id="ARBA00023125"/>
    </source>
</evidence>
<dbReference type="GO" id="GO:0003677">
    <property type="term" value="F:DNA binding"/>
    <property type="evidence" value="ECO:0007669"/>
    <property type="project" value="UniProtKB-KW"/>
</dbReference>
<comment type="caution">
    <text evidence="8">The sequence shown here is derived from an EMBL/GenBank/DDBJ whole genome shotgun (WGS) entry which is preliminary data.</text>
</comment>
<dbReference type="PANTHER" id="PTHR36172:SF1">
    <property type="entry name" value="RESOLVASE-RELATED"/>
    <property type="match status" value="1"/>
</dbReference>
<proteinExistence type="predicted"/>
<dbReference type="InterPro" id="IPR051491">
    <property type="entry name" value="Recombinase/Transposase-rel"/>
</dbReference>
<evidence type="ECO:0000259" key="7">
    <source>
        <dbReference type="Pfam" id="PF12323"/>
    </source>
</evidence>
<accession>A0A5K0UB82</accession>
<sequence>MPKLSSSTVPNTNSSKKNFQKTSSVSSHSLQQNTPDIVSTSLGKLQRQKMTLNQTSHLTEKIVKVSKITTEKTMTSQVQLMKSSQKRQLLDQKREDLKNNKQQTEKSSSKEQNPKSKKSVKHDDEFSDISDIGDDDLITDDSNVKINKSIVCRKIRIYPTEEQKIFFNKCFGTSRYIYNKGVKHINNSVQLNNEKIREYSEVGCIFLGADEDGHETQCCSRIDKSDKYFCSVHKSKQDRWSGYRIDTSLATIRGRVLVNDKDMDKSERWQKDVPYDTRQLILKDLIGGFKSATSNKIRGNVKEFKMRYKSRKDTTQIFHINKKAITPELEIFKTRKIGALRVRSKMKRWLTNNIKSIESDCKIIKYRGEQYYLLLSIVKSSPVTKIPFDAVSLDPGVRTFQTFYSPNGLTGKIGEDFAHKSIMKTAIKIDKLDSGADTTNNWRTRRNIRARQALLRTKIKNVVTDLHWKTVNFLCNNFKTIITSHFETKNMTAKEGRCINNKSVRMMLGLSHYAFKQKLLERAKQKGNHVMIVDESYTSKTCGRCGEIKEDLKGDKMFKCDKCGLKIDRDTNGARNIMIRTLTE</sequence>
<dbReference type="Pfam" id="PF12323">
    <property type="entry name" value="HTH_OrfB_IS605"/>
    <property type="match status" value="1"/>
</dbReference>
<dbReference type="EMBL" id="UPSH01000001">
    <property type="protein sequence ID" value="VBB18971.1"/>
    <property type="molecule type" value="Genomic_DNA"/>
</dbReference>
<dbReference type="InterPro" id="IPR021027">
    <property type="entry name" value="Transposase_put_HTH"/>
</dbReference>
<keyword evidence="3" id="KW-0238">DNA-binding</keyword>
<feature type="compositionally biased region" description="Basic and acidic residues" evidence="5">
    <location>
        <begin position="97"/>
        <end position="114"/>
    </location>
</feature>
<gene>
    <name evidence="8" type="ORF">YASMINEVIRUS_1503</name>
</gene>
<dbReference type="InterPro" id="IPR010095">
    <property type="entry name" value="Cas12f1-like_TNB"/>
</dbReference>
<keyword evidence="2" id="KW-0862">Zinc</keyword>
<name>A0A5K0UB82_9VIRU</name>
<feature type="region of interest" description="Disordered" evidence="5">
    <location>
        <begin position="1"/>
        <end position="57"/>
    </location>
</feature>
<evidence type="ECO:0000313" key="8">
    <source>
        <dbReference type="EMBL" id="VBB18971.1"/>
    </source>
</evidence>